<dbReference type="RefSeq" id="WP_024266922.1">
    <property type="nucleotide sequence ID" value="NC_023035.1"/>
</dbReference>
<dbReference type="InterPro" id="IPR036927">
    <property type="entry name" value="Cyt_c_oxase-like_su1_sf"/>
</dbReference>
<dbReference type="AlphaFoldDB" id="V5WEC6"/>
<keyword evidence="3" id="KW-1185">Reference proteome</keyword>
<dbReference type="InterPro" id="IPR018729">
    <property type="entry name" value="DUF2269_transmembrane"/>
</dbReference>
<accession>V5WEC6</accession>
<feature type="transmembrane region" description="Helical" evidence="1">
    <location>
        <begin position="40"/>
        <end position="62"/>
    </location>
</feature>
<evidence type="ECO:0008006" key="4">
    <source>
        <dbReference type="Google" id="ProtNLM"/>
    </source>
</evidence>
<evidence type="ECO:0000313" key="3">
    <source>
        <dbReference type="Proteomes" id="UP000018680"/>
    </source>
</evidence>
<dbReference type="Pfam" id="PF10027">
    <property type="entry name" value="DUF2269"/>
    <property type="match status" value="1"/>
</dbReference>
<keyword evidence="1" id="KW-0472">Membrane</keyword>
<feature type="transmembrane region" description="Helical" evidence="1">
    <location>
        <begin position="114"/>
        <end position="133"/>
    </location>
</feature>
<feature type="transmembrane region" description="Helical" evidence="1">
    <location>
        <begin position="6"/>
        <end position="28"/>
    </location>
</feature>
<keyword evidence="1" id="KW-1133">Transmembrane helix</keyword>
<proteinExistence type="predicted"/>
<dbReference type="KEGG" id="slr:L21SP2_0558"/>
<dbReference type="Proteomes" id="UP000018680">
    <property type="component" value="Chromosome"/>
</dbReference>
<dbReference type="STRING" id="1307761.L21SP2_0558"/>
<gene>
    <name evidence="2" type="ORF">L21SP2_0558</name>
</gene>
<sequence length="199" mass="22779">MNTKTILLSLLILMAIMITAALLFPQGLQSFLYRPSMYRHILFVHIAAATLFFANAVIGMVWEIRSLTTRKREIILHTYRTVSWLDARISTVLIILSVISGIMLSVLKGNMWEIGWLSLSLVLFLFSGVVWIASDIPTQYTLKKRLEQSDPQDPDLPEHVMNLLKLRLWISLGGVIPLLVVFLLMVYKPDLRPVALWFQ</sequence>
<feature type="transmembrane region" description="Helical" evidence="1">
    <location>
        <begin position="89"/>
        <end position="107"/>
    </location>
</feature>
<feature type="transmembrane region" description="Helical" evidence="1">
    <location>
        <begin position="166"/>
        <end position="187"/>
    </location>
</feature>
<keyword evidence="1" id="KW-0812">Transmembrane</keyword>
<reference evidence="2 3" key="1">
    <citation type="journal article" date="2015" name="Stand. Genomic Sci.">
        <title>Complete genome sequence and description of Salinispira pacifica gen. nov., sp. nov., a novel spirochaete isolated form a hypersaline microbial mat.</title>
        <authorList>
            <person name="Ben Hania W."/>
            <person name="Joseph M."/>
            <person name="Schumann P."/>
            <person name="Bunk B."/>
            <person name="Fiebig A."/>
            <person name="Sproer C."/>
            <person name="Klenk H.P."/>
            <person name="Fardeau M.L."/>
            <person name="Spring S."/>
        </authorList>
    </citation>
    <scope>NUCLEOTIDE SEQUENCE [LARGE SCALE GENOMIC DNA]</scope>
    <source>
        <strain evidence="2 3">L21-RPul-D2</strain>
    </source>
</reference>
<dbReference type="SUPFAM" id="SSF81442">
    <property type="entry name" value="Cytochrome c oxidase subunit I-like"/>
    <property type="match status" value="1"/>
</dbReference>
<protein>
    <recommendedName>
        <fullName evidence="4">DUF2269 family protein</fullName>
    </recommendedName>
</protein>
<dbReference type="EMBL" id="CP006939">
    <property type="protein sequence ID" value="AHC13990.1"/>
    <property type="molecule type" value="Genomic_DNA"/>
</dbReference>
<name>V5WEC6_9SPIO</name>
<evidence type="ECO:0000313" key="2">
    <source>
        <dbReference type="EMBL" id="AHC13990.1"/>
    </source>
</evidence>
<dbReference type="HOGENOM" id="CLU_1371379_0_0_12"/>
<organism evidence="2 3">
    <name type="scientific">Salinispira pacifica</name>
    <dbReference type="NCBI Taxonomy" id="1307761"/>
    <lineage>
        <taxon>Bacteria</taxon>
        <taxon>Pseudomonadati</taxon>
        <taxon>Spirochaetota</taxon>
        <taxon>Spirochaetia</taxon>
        <taxon>Spirochaetales</taxon>
        <taxon>Spirochaetaceae</taxon>
        <taxon>Salinispira</taxon>
    </lineage>
</organism>
<evidence type="ECO:0000256" key="1">
    <source>
        <dbReference type="SAM" id="Phobius"/>
    </source>
</evidence>